<keyword evidence="3 9" id="KW-1003">Cell membrane</keyword>
<evidence type="ECO:0000256" key="9">
    <source>
        <dbReference type="HAMAP-Rule" id="MF_00422"/>
    </source>
</evidence>
<comment type="subunit">
    <text evidence="9">Component of the Sec protein translocase complex. Heterotrimer consisting of SecY, SecE and SecG subunits. The heterotrimers can form oligomers, although 1 heterotrimer is thought to be able to translocate proteins. Interacts with the ribosome. Interacts with SecDF, and other proteins may be involved. Interacts with SecA.</text>
</comment>
<evidence type="ECO:0000256" key="4">
    <source>
        <dbReference type="ARBA" id="ARBA00022692"/>
    </source>
</evidence>
<evidence type="ECO:0000256" key="6">
    <source>
        <dbReference type="ARBA" id="ARBA00022989"/>
    </source>
</evidence>
<keyword evidence="5 9" id="KW-0653">Protein transport</keyword>
<evidence type="ECO:0000313" key="10">
    <source>
        <dbReference type="EMBL" id="OGY96405.1"/>
    </source>
</evidence>
<dbReference type="GO" id="GO:0005886">
    <property type="term" value="C:plasma membrane"/>
    <property type="evidence" value="ECO:0007669"/>
    <property type="project" value="UniProtKB-SubCell"/>
</dbReference>
<evidence type="ECO:0000256" key="3">
    <source>
        <dbReference type="ARBA" id="ARBA00022475"/>
    </source>
</evidence>
<dbReference type="AlphaFoldDB" id="A0A1G2C4R1"/>
<dbReference type="EMBL" id="MHKU01000032">
    <property type="protein sequence ID" value="OGY96405.1"/>
    <property type="molecule type" value="Genomic_DNA"/>
</dbReference>
<dbReference type="InterPro" id="IPR038379">
    <property type="entry name" value="SecE_sf"/>
</dbReference>
<keyword evidence="7 9" id="KW-0811">Translocation</keyword>
<comment type="caution">
    <text evidence="10">The sequence shown here is derived from an EMBL/GenBank/DDBJ whole genome shotgun (WGS) entry which is preliminary data.</text>
</comment>
<dbReference type="Proteomes" id="UP000176648">
    <property type="component" value="Unassembled WGS sequence"/>
</dbReference>
<feature type="transmembrane region" description="Helical" evidence="9">
    <location>
        <begin position="30"/>
        <end position="57"/>
    </location>
</feature>
<dbReference type="GO" id="GO:0008320">
    <property type="term" value="F:protein transmembrane transporter activity"/>
    <property type="evidence" value="ECO:0007669"/>
    <property type="project" value="UniProtKB-UniRule"/>
</dbReference>
<dbReference type="STRING" id="1798644.A2122_01580"/>
<comment type="similarity">
    <text evidence="9">Belongs to the SecE/SEC61-gamma family.</text>
</comment>
<evidence type="ECO:0000313" key="11">
    <source>
        <dbReference type="Proteomes" id="UP000176648"/>
    </source>
</evidence>
<dbReference type="PANTHER" id="PTHR33910:SF1">
    <property type="entry name" value="PROTEIN TRANSLOCASE SUBUNIT SECE"/>
    <property type="match status" value="1"/>
</dbReference>
<dbReference type="GO" id="GO:0065002">
    <property type="term" value="P:intracellular protein transmembrane transport"/>
    <property type="evidence" value="ECO:0007669"/>
    <property type="project" value="UniProtKB-UniRule"/>
</dbReference>
<dbReference type="GO" id="GO:0043952">
    <property type="term" value="P:protein transport by the Sec complex"/>
    <property type="evidence" value="ECO:0007669"/>
    <property type="project" value="UniProtKB-UniRule"/>
</dbReference>
<evidence type="ECO:0000256" key="2">
    <source>
        <dbReference type="ARBA" id="ARBA00022448"/>
    </source>
</evidence>
<evidence type="ECO:0000256" key="5">
    <source>
        <dbReference type="ARBA" id="ARBA00022927"/>
    </source>
</evidence>
<evidence type="ECO:0000256" key="7">
    <source>
        <dbReference type="ARBA" id="ARBA00023010"/>
    </source>
</evidence>
<protein>
    <recommendedName>
        <fullName evidence="9">Protein translocase subunit SecE</fullName>
    </recommendedName>
</protein>
<dbReference type="Gene3D" id="1.20.5.1030">
    <property type="entry name" value="Preprotein translocase secy subunit"/>
    <property type="match status" value="1"/>
</dbReference>
<proteinExistence type="inferred from homology"/>
<comment type="subcellular location">
    <subcellularLocation>
        <location evidence="9">Cell membrane</location>
        <topology evidence="9">Single-pass membrane protein</topology>
    </subcellularLocation>
    <subcellularLocation>
        <location evidence="1">Membrane</location>
    </subcellularLocation>
</comment>
<comment type="function">
    <text evidence="9">Essential subunit of the Sec protein translocation channel SecYEG. Clamps together the 2 halves of SecY. May contact the channel plug during translocation.</text>
</comment>
<dbReference type="InterPro" id="IPR005807">
    <property type="entry name" value="SecE_bac"/>
</dbReference>
<evidence type="ECO:0000256" key="8">
    <source>
        <dbReference type="ARBA" id="ARBA00023136"/>
    </source>
</evidence>
<organism evidence="10 11">
    <name type="scientific">Candidatus Liptonbacteria bacterium GWB1_49_6</name>
    <dbReference type="NCBI Taxonomy" id="1798644"/>
    <lineage>
        <taxon>Bacteria</taxon>
        <taxon>Candidatus Liptoniibacteriota</taxon>
    </lineage>
</organism>
<name>A0A1G2C4R1_9BACT</name>
<dbReference type="Pfam" id="PF00584">
    <property type="entry name" value="SecE"/>
    <property type="match status" value="1"/>
</dbReference>
<sequence>MALNIKAYIEEVRQEWRHVHWPTRQEAVRLTLIVIGLSLILAVLLGAFDYLFTIIILNISPA</sequence>
<keyword evidence="4 9" id="KW-0812">Transmembrane</keyword>
<gene>
    <name evidence="9" type="primary">secE</name>
    <name evidence="10" type="ORF">A2122_01580</name>
</gene>
<dbReference type="HAMAP" id="MF_00422">
    <property type="entry name" value="SecE"/>
    <property type="match status" value="1"/>
</dbReference>
<accession>A0A1G2C4R1</accession>
<dbReference type="PANTHER" id="PTHR33910">
    <property type="entry name" value="PROTEIN TRANSLOCASE SUBUNIT SECE"/>
    <property type="match status" value="1"/>
</dbReference>
<dbReference type="NCBIfam" id="TIGR00964">
    <property type="entry name" value="secE_bact"/>
    <property type="match status" value="1"/>
</dbReference>
<keyword evidence="6 9" id="KW-1133">Transmembrane helix</keyword>
<keyword evidence="2 9" id="KW-0813">Transport</keyword>
<dbReference type="GO" id="GO:0009306">
    <property type="term" value="P:protein secretion"/>
    <property type="evidence" value="ECO:0007669"/>
    <property type="project" value="UniProtKB-UniRule"/>
</dbReference>
<evidence type="ECO:0000256" key="1">
    <source>
        <dbReference type="ARBA" id="ARBA00004370"/>
    </source>
</evidence>
<dbReference type="GO" id="GO:0006605">
    <property type="term" value="P:protein targeting"/>
    <property type="evidence" value="ECO:0007669"/>
    <property type="project" value="UniProtKB-UniRule"/>
</dbReference>
<dbReference type="InterPro" id="IPR001901">
    <property type="entry name" value="Translocase_SecE/Sec61-g"/>
</dbReference>
<reference evidence="10 11" key="1">
    <citation type="journal article" date="2016" name="Nat. Commun.">
        <title>Thousands of microbial genomes shed light on interconnected biogeochemical processes in an aquifer system.</title>
        <authorList>
            <person name="Anantharaman K."/>
            <person name="Brown C.T."/>
            <person name="Hug L.A."/>
            <person name="Sharon I."/>
            <person name="Castelle C.J."/>
            <person name="Probst A.J."/>
            <person name="Thomas B.C."/>
            <person name="Singh A."/>
            <person name="Wilkins M.J."/>
            <person name="Karaoz U."/>
            <person name="Brodie E.L."/>
            <person name="Williams K.H."/>
            <person name="Hubbard S.S."/>
            <person name="Banfield J.F."/>
        </authorList>
    </citation>
    <scope>NUCLEOTIDE SEQUENCE [LARGE SCALE GENOMIC DNA]</scope>
</reference>
<keyword evidence="8 9" id="KW-0472">Membrane</keyword>